<proteinExistence type="predicted"/>
<dbReference type="OMA" id="PRGSIHE"/>
<organism evidence="1">
    <name type="scientific">Triticum aestivum</name>
    <name type="common">Wheat</name>
    <dbReference type="NCBI Taxonomy" id="4565"/>
    <lineage>
        <taxon>Eukaryota</taxon>
        <taxon>Viridiplantae</taxon>
        <taxon>Streptophyta</taxon>
        <taxon>Embryophyta</taxon>
        <taxon>Tracheophyta</taxon>
        <taxon>Spermatophyta</taxon>
        <taxon>Magnoliopsida</taxon>
        <taxon>Liliopsida</taxon>
        <taxon>Poales</taxon>
        <taxon>Poaceae</taxon>
        <taxon>BOP clade</taxon>
        <taxon>Pooideae</taxon>
        <taxon>Triticodae</taxon>
        <taxon>Triticeae</taxon>
        <taxon>Triticinae</taxon>
        <taxon>Triticum</taxon>
    </lineage>
</organism>
<dbReference type="PaxDb" id="4565-Traes_2DL_213D50BC5.2"/>
<reference evidence="1" key="2">
    <citation type="submission" date="2018-10" db="UniProtKB">
        <authorList>
            <consortium name="EnsemblPlants"/>
        </authorList>
    </citation>
    <scope>IDENTIFICATION</scope>
</reference>
<dbReference type="Gramene" id="TraesCS2D02G504800.1">
    <property type="protein sequence ID" value="TraesCS2D02G504800.1"/>
    <property type="gene ID" value="TraesCS2D02G504800"/>
</dbReference>
<evidence type="ECO:0000313" key="2">
    <source>
        <dbReference type="Proteomes" id="UP000019116"/>
    </source>
</evidence>
<dbReference type="STRING" id="4565.A0A3B6DLY5"/>
<dbReference type="Gramene" id="TraesCS2D03G1124900.1">
    <property type="protein sequence ID" value="TraesCS2D03G1124900.1.CDS"/>
    <property type="gene ID" value="TraesCS2D03G1124900"/>
</dbReference>
<sequence>MERMPCCSLAGHYHLISPHSCHITCCSRALYVAGGYGYFCAVIPFWSVPCLQLSLCAAPATRHQRKLKGQTNFASDVLFRRSGEVEKRVPRGSIHEWCGSNALGWHAVMLGTSEEDGWYTFFEIKLNSFQQSVAQRDDLYVILHSLTIPDIGTMSCIHGSSSKPISQWIYLQRFYSISEALPFVQGEEPRKQASAVAYIKCSLETHQNAMVVFGTAFKGVLQPPRRRELMAARETR</sequence>
<dbReference type="Proteomes" id="UP000019116">
    <property type="component" value="Chromosome 2D"/>
</dbReference>
<reference evidence="1" key="1">
    <citation type="submission" date="2018-08" db="EMBL/GenBank/DDBJ databases">
        <authorList>
            <person name="Rossello M."/>
        </authorList>
    </citation>
    <scope>NUCLEOTIDE SEQUENCE [LARGE SCALE GENOMIC DNA]</scope>
    <source>
        <strain evidence="1">cv. Chinese Spring</strain>
    </source>
</reference>
<protein>
    <submittedName>
        <fullName evidence="1">Uncharacterized protein</fullName>
    </submittedName>
</protein>
<keyword evidence="2" id="KW-1185">Reference proteome</keyword>
<dbReference type="OrthoDB" id="10289207at2759"/>
<accession>A0A3B6DLY5</accession>
<dbReference type="AlphaFoldDB" id="A0A3B6DLY5"/>
<dbReference type="Gramene" id="TraesWEE_scaffold_089314_01G000200.1">
    <property type="protein sequence ID" value="TraesWEE_scaffold_089314_01G000200.1"/>
    <property type="gene ID" value="TraesWEE_scaffold_089314_01G000200"/>
</dbReference>
<name>A0A3B6DLY5_WHEAT</name>
<dbReference type="Gramene" id="TraesPARA_EIv1.0_0746770.1">
    <property type="protein sequence ID" value="TraesPARA_EIv1.0_0746770.1.CDS"/>
    <property type="gene ID" value="TraesPARA_EIv1.0_0746770"/>
</dbReference>
<dbReference type="EnsemblPlants" id="TraesCS2D02G504800.1">
    <property type="protein sequence ID" value="TraesCS2D02G504800.1"/>
    <property type="gene ID" value="TraesCS2D02G504800"/>
</dbReference>
<evidence type="ECO:0000313" key="1">
    <source>
        <dbReference type="EnsemblPlants" id="TraesCS2D02G504800.1"/>
    </source>
</evidence>